<gene>
    <name evidence="1" type="ORF">GMARGA_LOCUS38722</name>
</gene>
<reference evidence="1 2" key="1">
    <citation type="submission" date="2021-06" db="EMBL/GenBank/DDBJ databases">
        <authorList>
            <person name="Kallberg Y."/>
            <person name="Tangrot J."/>
            <person name="Rosling A."/>
        </authorList>
    </citation>
    <scope>NUCLEOTIDE SEQUENCE [LARGE SCALE GENOMIC DNA]</scope>
    <source>
        <strain evidence="1 2">120-4 pot B 10/14</strain>
    </source>
</reference>
<evidence type="ECO:0000313" key="2">
    <source>
        <dbReference type="Proteomes" id="UP000789901"/>
    </source>
</evidence>
<dbReference type="EMBL" id="CAJVQB010088106">
    <property type="protein sequence ID" value="CAG8847536.1"/>
    <property type="molecule type" value="Genomic_DNA"/>
</dbReference>
<organism evidence="1 2">
    <name type="scientific">Gigaspora margarita</name>
    <dbReference type="NCBI Taxonomy" id="4874"/>
    <lineage>
        <taxon>Eukaryota</taxon>
        <taxon>Fungi</taxon>
        <taxon>Fungi incertae sedis</taxon>
        <taxon>Mucoromycota</taxon>
        <taxon>Glomeromycotina</taxon>
        <taxon>Glomeromycetes</taxon>
        <taxon>Diversisporales</taxon>
        <taxon>Gigasporaceae</taxon>
        <taxon>Gigaspora</taxon>
    </lineage>
</organism>
<feature type="non-terminal residue" evidence="1">
    <location>
        <position position="1"/>
    </location>
</feature>
<name>A0ABN7X3Z1_GIGMA</name>
<comment type="caution">
    <text evidence="1">The sequence shown here is derived from an EMBL/GenBank/DDBJ whole genome shotgun (WGS) entry which is preliminary data.</text>
</comment>
<feature type="non-terminal residue" evidence="1">
    <location>
        <position position="87"/>
    </location>
</feature>
<accession>A0ABN7X3Z1</accession>
<dbReference type="Proteomes" id="UP000789901">
    <property type="component" value="Unassembled WGS sequence"/>
</dbReference>
<protein>
    <submittedName>
        <fullName evidence="1">19513_t:CDS:1</fullName>
    </submittedName>
</protein>
<keyword evidence="2" id="KW-1185">Reference proteome</keyword>
<sequence>YSHKKIEEKNIKEQLETHGLKNLECNSISLLSNYVQNLPENEKLDADTSQKYEKKGCGKQISKKVWNLLEGYFLKDNINKSERHTAK</sequence>
<evidence type="ECO:0000313" key="1">
    <source>
        <dbReference type="EMBL" id="CAG8847536.1"/>
    </source>
</evidence>
<proteinExistence type="predicted"/>